<organism evidence="19 20">
    <name type="scientific">Exophiala spinifera</name>
    <dbReference type="NCBI Taxonomy" id="91928"/>
    <lineage>
        <taxon>Eukaryota</taxon>
        <taxon>Fungi</taxon>
        <taxon>Dikarya</taxon>
        <taxon>Ascomycota</taxon>
        <taxon>Pezizomycotina</taxon>
        <taxon>Eurotiomycetes</taxon>
        <taxon>Chaetothyriomycetidae</taxon>
        <taxon>Chaetothyriales</taxon>
        <taxon>Herpotrichiellaceae</taxon>
        <taxon>Exophiala</taxon>
    </lineage>
</organism>
<keyword evidence="9" id="KW-0157">Chromophore</keyword>
<evidence type="ECO:0000256" key="5">
    <source>
        <dbReference type="ARBA" id="ARBA00022723"/>
    </source>
</evidence>
<dbReference type="InterPro" id="IPR000679">
    <property type="entry name" value="Znf_GATA"/>
</dbReference>
<dbReference type="GO" id="GO:0009881">
    <property type="term" value="F:photoreceptor activity"/>
    <property type="evidence" value="ECO:0007669"/>
    <property type="project" value="UniProtKB-KW"/>
</dbReference>
<evidence type="ECO:0000256" key="7">
    <source>
        <dbReference type="ARBA" id="ARBA00022771"/>
    </source>
</evidence>
<feature type="region of interest" description="Disordered" evidence="16">
    <location>
        <begin position="937"/>
        <end position="981"/>
    </location>
</feature>
<dbReference type="Gene3D" id="3.30.450.20">
    <property type="entry name" value="PAS domain"/>
    <property type="match status" value="3"/>
</dbReference>
<keyword evidence="12" id="KW-0010">Activator</keyword>
<evidence type="ECO:0000256" key="3">
    <source>
        <dbReference type="ARBA" id="ARBA00022630"/>
    </source>
</evidence>
<evidence type="ECO:0000256" key="15">
    <source>
        <dbReference type="PROSITE-ProRule" id="PRU00094"/>
    </source>
</evidence>
<dbReference type="InterPro" id="IPR001610">
    <property type="entry name" value="PAC"/>
</dbReference>
<dbReference type="EMBL" id="KN847499">
    <property type="protein sequence ID" value="KIW10890.1"/>
    <property type="molecule type" value="Genomic_DNA"/>
</dbReference>
<keyword evidence="2" id="KW-0716">Sensory transduction</keyword>
<keyword evidence="20" id="KW-1185">Reference proteome</keyword>
<feature type="compositionally biased region" description="Polar residues" evidence="16">
    <location>
        <begin position="799"/>
        <end position="821"/>
    </location>
</feature>
<keyword evidence="7 15" id="KW-0863">Zinc-finger</keyword>
<feature type="region of interest" description="Disordered" evidence="16">
    <location>
        <begin position="783"/>
        <end position="821"/>
    </location>
</feature>
<dbReference type="VEuPathDB" id="FungiDB:PV08_10189"/>
<feature type="region of interest" description="Disordered" evidence="16">
    <location>
        <begin position="243"/>
        <end position="319"/>
    </location>
</feature>
<dbReference type="SMART" id="SM00091">
    <property type="entry name" value="PAS"/>
    <property type="match status" value="3"/>
</dbReference>
<dbReference type="NCBIfam" id="TIGR00229">
    <property type="entry name" value="sensory_box"/>
    <property type="match status" value="1"/>
</dbReference>
<evidence type="ECO:0000256" key="12">
    <source>
        <dbReference type="ARBA" id="ARBA00023159"/>
    </source>
</evidence>
<dbReference type="PROSITE" id="PS50112">
    <property type="entry name" value="PAS"/>
    <property type="match status" value="2"/>
</dbReference>
<feature type="domain" description="PAS" evidence="17">
    <location>
        <begin position="374"/>
        <end position="396"/>
    </location>
</feature>
<dbReference type="OrthoDB" id="447251at2759"/>
<evidence type="ECO:0000256" key="16">
    <source>
        <dbReference type="SAM" id="MobiDB-lite"/>
    </source>
</evidence>
<keyword evidence="10" id="KW-0805">Transcription regulation</keyword>
<dbReference type="HOGENOM" id="CLU_007918_2_0_1"/>
<dbReference type="InterPro" id="IPR013088">
    <property type="entry name" value="Znf_NHR/GATA"/>
</dbReference>
<dbReference type="AlphaFoldDB" id="A0A0D2AWQ2"/>
<feature type="compositionally biased region" description="Low complexity" evidence="16">
    <location>
        <begin position="310"/>
        <end position="319"/>
    </location>
</feature>
<evidence type="ECO:0008006" key="21">
    <source>
        <dbReference type="Google" id="ProtNLM"/>
    </source>
</evidence>
<keyword evidence="1" id="KW-0600">Photoreceptor protein</keyword>
<dbReference type="Proteomes" id="UP000053328">
    <property type="component" value="Unassembled WGS sequence"/>
</dbReference>
<proteinExistence type="predicted"/>
<gene>
    <name evidence="19" type="ORF">PV08_10189</name>
</gene>
<evidence type="ECO:0000256" key="13">
    <source>
        <dbReference type="ARBA" id="ARBA00023163"/>
    </source>
</evidence>
<dbReference type="CDD" id="cd00202">
    <property type="entry name" value="ZnF_GATA"/>
    <property type="match status" value="1"/>
</dbReference>
<dbReference type="FunFam" id="3.30.450.20:FF:000063">
    <property type="entry name" value="White collar 1 protein"/>
    <property type="match status" value="1"/>
</dbReference>
<keyword evidence="11" id="KW-0238">DNA-binding</keyword>
<dbReference type="SMART" id="SM00401">
    <property type="entry name" value="ZnF_GATA"/>
    <property type="match status" value="1"/>
</dbReference>
<accession>A0A0D2AWQ2</accession>
<evidence type="ECO:0000256" key="9">
    <source>
        <dbReference type="ARBA" id="ARBA00022991"/>
    </source>
</evidence>
<feature type="compositionally biased region" description="Polar residues" evidence="16">
    <location>
        <begin position="29"/>
        <end position="42"/>
    </location>
</feature>
<dbReference type="GO" id="GO:0005634">
    <property type="term" value="C:nucleus"/>
    <property type="evidence" value="ECO:0007669"/>
    <property type="project" value="TreeGrafter"/>
</dbReference>
<evidence type="ECO:0000256" key="1">
    <source>
        <dbReference type="ARBA" id="ARBA00022543"/>
    </source>
</evidence>
<feature type="region of interest" description="Disordered" evidence="16">
    <location>
        <begin position="11"/>
        <end position="42"/>
    </location>
</feature>
<evidence type="ECO:0000259" key="17">
    <source>
        <dbReference type="PROSITE" id="PS50112"/>
    </source>
</evidence>
<dbReference type="GO" id="GO:0043565">
    <property type="term" value="F:sequence-specific DNA binding"/>
    <property type="evidence" value="ECO:0007669"/>
    <property type="project" value="InterPro"/>
</dbReference>
<evidence type="ECO:0000256" key="11">
    <source>
        <dbReference type="ARBA" id="ARBA00023125"/>
    </source>
</evidence>
<evidence type="ECO:0000256" key="8">
    <source>
        <dbReference type="ARBA" id="ARBA00022833"/>
    </source>
</evidence>
<dbReference type="Pfam" id="PF08447">
    <property type="entry name" value="PAS_3"/>
    <property type="match status" value="1"/>
</dbReference>
<dbReference type="InterPro" id="IPR035965">
    <property type="entry name" value="PAS-like_dom_sf"/>
</dbReference>
<dbReference type="RefSeq" id="XP_016231106.1">
    <property type="nucleotide sequence ID" value="XM_016384504.1"/>
</dbReference>
<dbReference type="PANTHER" id="PTHR47429:SF7">
    <property type="entry name" value="GATA-FACTOR"/>
    <property type="match status" value="1"/>
</dbReference>
<dbReference type="PROSITE" id="PS00344">
    <property type="entry name" value="GATA_ZN_FINGER_1"/>
    <property type="match status" value="1"/>
</dbReference>
<evidence type="ECO:0000313" key="20">
    <source>
        <dbReference type="Proteomes" id="UP000053328"/>
    </source>
</evidence>
<dbReference type="Pfam" id="PF13426">
    <property type="entry name" value="PAS_9"/>
    <property type="match status" value="1"/>
</dbReference>
<reference evidence="19 20" key="1">
    <citation type="submission" date="2015-01" db="EMBL/GenBank/DDBJ databases">
        <title>The Genome Sequence of Exophiala spinifera CBS89968.</title>
        <authorList>
            <consortium name="The Broad Institute Genomics Platform"/>
            <person name="Cuomo C."/>
            <person name="de Hoog S."/>
            <person name="Gorbushina A."/>
            <person name="Stielow B."/>
            <person name="Teixiera M."/>
            <person name="Abouelleil A."/>
            <person name="Chapman S.B."/>
            <person name="Priest M."/>
            <person name="Young S.K."/>
            <person name="Wortman J."/>
            <person name="Nusbaum C."/>
            <person name="Birren B."/>
        </authorList>
    </citation>
    <scope>NUCLEOTIDE SEQUENCE [LARGE SCALE GENOMIC DNA]</scope>
    <source>
        <strain evidence="19 20">CBS 89968</strain>
    </source>
</reference>
<dbReference type="STRING" id="91928.A0A0D2AWQ2"/>
<dbReference type="GO" id="GO:0006355">
    <property type="term" value="P:regulation of DNA-templated transcription"/>
    <property type="evidence" value="ECO:0007669"/>
    <property type="project" value="InterPro"/>
</dbReference>
<evidence type="ECO:0000259" key="18">
    <source>
        <dbReference type="PROSITE" id="PS50114"/>
    </source>
</evidence>
<dbReference type="InterPro" id="IPR013655">
    <property type="entry name" value="PAS_fold_3"/>
</dbReference>
<dbReference type="CDD" id="cd00130">
    <property type="entry name" value="PAS"/>
    <property type="match status" value="3"/>
</dbReference>
<dbReference type="FunFam" id="3.30.450.20:FF:000064">
    <property type="entry name" value="Vivid PAS protein VVD"/>
    <property type="match status" value="1"/>
</dbReference>
<dbReference type="Gene3D" id="3.30.50.10">
    <property type="entry name" value="Erythroid Transcription Factor GATA-1, subunit A"/>
    <property type="match status" value="1"/>
</dbReference>
<keyword evidence="5" id="KW-0479">Metal-binding</keyword>
<dbReference type="InterPro" id="IPR000014">
    <property type="entry name" value="PAS"/>
</dbReference>
<evidence type="ECO:0000256" key="4">
    <source>
        <dbReference type="ARBA" id="ARBA00022643"/>
    </source>
</evidence>
<evidence type="ECO:0000313" key="19">
    <source>
        <dbReference type="EMBL" id="KIW10890.1"/>
    </source>
</evidence>
<protein>
    <recommendedName>
        <fullName evidence="21">White collar 1 protein</fullName>
    </recommendedName>
</protein>
<feature type="domain" description="PAS" evidence="17">
    <location>
        <begin position="549"/>
        <end position="612"/>
    </location>
</feature>
<evidence type="ECO:0000256" key="6">
    <source>
        <dbReference type="ARBA" id="ARBA00022737"/>
    </source>
</evidence>
<dbReference type="Pfam" id="PF00320">
    <property type="entry name" value="GATA"/>
    <property type="match status" value="1"/>
</dbReference>
<evidence type="ECO:0000256" key="10">
    <source>
        <dbReference type="ARBA" id="ARBA00023015"/>
    </source>
</evidence>
<feature type="domain" description="GATA-type" evidence="18">
    <location>
        <begin position="903"/>
        <end position="932"/>
    </location>
</feature>
<feature type="region of interest" description="Disordered" evidence="16">
    <location>
        <begin position="1008"/>
        <end position="1035"/>
    </location>
</feature>
<keyword evidence="3" id="KW-0285">Flavoprotein</keyword>
<dbReference type="SUPFAM" id="SSF55785">
    <property type="entry name" value="PYP-like sensor domain (PAS domain)"/>
    <property type="match status" value="3"/>
</dbReference>
<dbReference type="PANTHER" id="PTHR47429">
    <property type="entry name" value="PROTEIN TWIN LOV 1"/>
    <property type="match status" value="1"/>
</dbReference>
<feature type="compositionally biased region" description="Polar residues" evidence="16">
    <location>
        <begin position="274"/>
        <end position="300"/>
    </location>
</feature>
<sequence length="1035" mass="113175">MDGMQGYYGQGYPGIDPQQSLDGYAQDDGLNTISPGTMDTTGLGQAQTLHQIISQNNEELMRRRSNFQSHFRPGSQDRNRRASMLEFGTNMNATDLASFQFDPNPNESDMSMTNPMANLVPMNKSHEPRRARSKEDLSLNTRFSQMNTSFDPLSAVDAFNPPVMSSTSAGVESGSAFMNMMDFDPMVALGDAGPIQEPIFTDSPLDQNFAMSFQPNGQDPGSHLNNPMAAMAQSMSALPQTFSNSARQMGGHGSLSAMQVGPASTMPSPMHVPNSVSRSTSVDAQPSFPSSGNMTPSSRAMNPPSLPHMPQVSGPSVPQPSLSKYPNVYSSSGFDMLGVLMRVATRPHPEINIGPVDLSCAFVVCDLEKYDLPIVYCSEMFERLTGYTKHEILGRNCRFLQAPDGKVQSGVKRKYVDDNSVLYLKNQISKRAEAQLSLINYRKGGQPFMNLLTMIPIQFDSEDYKFYVGFQVDLVEQPGSVSKRNPDGSYEINYNRSSLPAYTLPAPPDASQVLPEMSQTVPKDEVSKVLATFGRGESELSRRIWDKVLLENTDDVVHVLSLKGLFLYLSPASRKVLEYDPNELVGTALSAVCHPSDIVPVTRELKDSSSGNTVNIVYRIRRKYSGYTWFEAHGSLHSEQGKSKKCIILVGRERPVYALDKNELSSEGATGESELWSKISTSGLFLHVSSTSRVMLDRLPEDLVGTSMQSLMRPDSKKEFARVLEIARAGGNVTFRHDLQNRRGQVLHAQTTLYPGDAKRGYKPTFLLAQTRLLKMTRAALLNQKSSAPSPRTDRASVGSATPLTVTSSRSGTIPGESSSISSVAEGAVTQAGSHGLPLGNQDESLASEDNIFDELKTTRSSSWQYELRQMERKNRVLAEELQALLSRKKKRKRRKGLGQLEKDCANCHTRVTPEWRRGPSGQRDLCNSCGLRWAKQQGRVSPRKSSGHSDRASSTSPAQGPTLKGTPAGQITGKTGGSSPLATGMQVAGVVNGTIVNGQAVKVMKEEDNTVWRGAMPPKIEEAEEPPGPNVLPT</sequence>
<evidence type="ECO:0000256" key="2">
    <source>
        <dbReference type="ARBA" id="ARBA00022606"/>
    </source>
</evidence>
<dbReference type="GO" id="GO:0008270">
    <property type="term" value="F:zinc ion binding"/>
    <property type="evidence" value="ECO:0007669"/>
    <property type="project" value="UniProtKB-KW"/>
</dbReference>
<keyword evidence="13" id="KW-0804">Transcription</keyword>
<dbReference type="PROSITE" id="PS50114">
    <property type="entry name" value="GATA_ZN_FINGER_2"/>
    <property type="match status" value="1"/>
</dbReference>
<keyword evidence="6" id="KW-0677">Repeat</keyword>
<evidence type="ECO:0000256" key="14">
    <source>
        <dbReference type="ARBA" id="ARBA00023170"/>
    </source>
</evidence>
<dbReference type="GeneID" id="27337272"/>
<keyword evidence="4" id="KW-0288">FMN</keyword>
<name>A0A0D2AWQ2_9EURO</name>
<dbReference type="SMART" id="SM00086">
    <property type="entry name" value="PAC"/>
    <property type="match status" value="2"/>
</dbReference>
<dbReference type="SUPFAM" id="SSF57716">
    <property type="entry name" value="Glucocorticoid receptor-like (DNA-binding domain)"/>
    <property type="match status" value="1"/>
</dbReference>
<keyword evidence="14" id="KW-0675">Receptor</keyword>
<keyword evidence="8" id="KW-0862">Zinc</keyword>